<dbReference type="InterPro" id="IPR028348">
    <property type="entry name" value="FAD-binding_protein"/>
</dbReference>
<dbReference type="PRINTS" id="PR00419">
    <property type="entry name" value="ADXRDTASE"/>
</dbReference>
<reference evidence="2 3" key="1">
    <citation type="submission" date="2024-04" db="EMBL/GenBank/DDBJ databases">
        <title>Defined microbial consortia suppress multidrug-resistant proinflammatory Enterobacteriaceae via ecological control.</title>
        <authorList>
            <person name="Furuichi M."/>
            <person name="Kawaguchi T."/>
            <person name="Pust M."/>
            <person name="Yasuma K."/>
            <person name="Plichta D."/>
            <person name="Hasegawa N."/>
            <person name="Ohya T."/>
            <person name="Bhattarai S."/>
            <person name="Sasajima S."/>
            <person name="Aoto Y."/>
            <person name="Tuganbaev T."/>
            <person name="Yaginuma M."/>
            <person name="Ueda M."/>
            <person name="Okahashi N."/>
            <person name="Amafuji K."/>
            <person name="Kiridooshi Y."/>
            <person name="Sugita K."/>
            <person name="Strazar M."/>
            <person name="Skelly A."/>
            <person name="Suda W."/>
            <person name="Hattori M."/>
            <person name="Nakamoto N."/>
            <person name="Caballero S."/>
            <person name="Norman J."/>
            <person name="Olle B."/>
            <person name="Tanoue T."/>
            <person name="Arita M."/>
            <person name="Bucci V."/>
            <person name="Atarashi K."/>
            <person name="Xavier R."/>
            <person name="Honda K."/>
        </authorList>
    </citation>
    <scope>NUCLEOTIDE SEQUENCE [LARGE SCALE GENOMIC DNA]</scope>
    <source>
        <strain evidence="3">k34-0107-D12</strain>
    </source>
</reference>
<evidence type="ECO:0000313" key="3">
    <source>
        <dbReference type="Proteomes" id="UP001600941"/>
    </source>
</evidence>
<organism evidence="2 3">
    <name type="scientific">Blautia parvula</name>
    <dbReference type="NCBI Taxonomy" id="2877527"/>
    <lineage>
        <taxon>Bacteria</taxon>
        <taxon>Bacillati</taxon>
        <taxon>Bacillota</taxon>
        <taxon>Clostridia</taxon>
        <taxon>Lachnospirales</taxon>
        <taxon>Lachnospiraceae</taxon>
        <taxon>Blautia</taxon>
    </lineage>
</organism>
<dbReference type="Gene3D" id="3.30.70.2700">
    <property type="match status" value="1"/>
</dbReference>
<dbReference type="PANTHER" id="PTHR42842">
    <property type="entry name" value="FAD/NAD(P)-BINDING OXIDOREDUCTASE"/>
    <property type="match status" value="1"/>
</dbReference>
<protein>
    <submittedName>
        <fullName evidence="2">NAD(P)/FAD-dependent oxidoreductase</fullName>
    </submittedName>
</protein>
<sequence length="530" mass="58267">MLTIQQLKLPVSHTENELEKKIIKTLKIKKEELLSWSIRKQSLDARKKPDLFFVYTIDAEVKKESTVLKRVDHKIVMSTKRVPYTYLHTDNRDRLQRPVVVGSGPAGLFCAYYLARAGLSPLVIERGDDVDSRMKKVQSFWDGKALDTESNVQFGEGGAGTFSDGKLNTLVKDPAGRNLEVLRLFMECGAPDEILYVQKPHLGTDLLVTIVKNLRKKIEALGGEIRFRSALTGIHTEKGQLTGIEINHREQLSVSTLVLAVGHSARDTFSLLEKSGFSMQAKAFAVGLRIEHPQTLINQYQYGCREHETLGAAAYKLTHKAAGGRGVYSFCMCPGGYVVNASSEEGMLAVNGMSYQDRASKNANSAMIVTVTPDDYGNTGPLSGVEFQRELERAAWRLGGGRIPLQLFGDFKENRKSTGLGQITPCLKGDWSFANLRELLPAGISSALQEGITYFDRMIPGFSRDDAILTGVESRTSSPVRIERNAEMESSIRGVYPCGEGAGYAGGITSAAMDGLKIGEVIVKKVINFC</sequence>
<dbReference type="Proteomes" id="UP001600941">
    <property type="component" value="Unassembled WGS sequence"/>
</dbReference>
<dbReference type="SUPFAM" id="SSF51905">
    <property type="entry name" value="FAD/NAD(P)-binding domain"/>
    <property type="match status" value="1"/>
</dbReference>
<accession>A0ABQ0BV56</accession>
<dbReference type="InterPro" id="IPR036188">
    <property type="entry name" value="FAD/NAD-bd_sf"/>
</dbReference>
<dbReference type="Pfam" id="PF13450">
    <property type="entry name" value="NAD_binding_8"/>
    <property type="match status" value="1"/>
</dbReference>
<dbReference type="EMBL" id="BAABZQ010000001">
    <property type="protein sequence ID" value="GAA6500409.1"/>
    <property type="molecule type" value="Genomic_DNA"/>
</dbReference>
<dbReference type="InterPro" id="IPR049516">
    <property type="entry name" value="FAD-depend_C"/>
</dbReference>
<name>A0ABQ0BV56_9FIRM</name>
<dbReference type="PANTHER" id="PTHR42842:SF3">
    <property type="entry name" value="FAD_NAD(P)-BINDING OXIDOREDUCTASE FAMILY PROTEIN"/>
    <property type="match status" value="1"/>
</dbReference>
<feature type="domain" description="FAD-dependent protein C-terminal" evidence="1">
    <location>
        <begin position="283"/>
        <end position="476"/>
    </location>
</feature>
<dbReference type="Gene3D" id="3.50.50.60">
    <property type="entry name" value="FAD/NAD(P)-binding domain"/>
    <property type="match status" value="2"/>
</dbReference>
<gene>
    <name evidence="2" type="ORF">K340107D12_32250</name>
</gene>
<proteinExistence type="predicted"/>
<dbReference type="RefSeq" id="WP_227210938.1">
    <property type="nucleotide sequence ID" value="NZ_BAABZQ010000001.1"/>
</dbReference>
<comment type="caution">
    <text evidence="2">The sequence shown here is derived from an EMBL/GenBank/DDBJ whole genome shotgun (WGS) entry which is preliminary data.</text>
</comment>
<dbReference type="Pfam" id="PF21688">
    <property type="entry name" value="FAD-depend_C"/>
    <property type="match status" value="1"/>
</dbReference>
<evidence type="ECO:0000313" key="2">
    <source>
        <dbReference type="EMBL" id="GAA6500409.1"/>
    </source>
</evidence>
<dbReference type="PIRSF" id="PIRSF038984">
    <property type="entry name" value="FAD_binding_protein"/>
    <property type="match status" value="1"/>
</dbReference>
<keyword evidence="3" id="KW-1185">Reference proteome</keyword>
<evidence type="ECO:0000259" key="1">
    <source>
        <dbReference type="Pfam" id="PF21688"/>
    </source>
</evidence>